<comment type="caution">
    <text evidence="2">The sequence shown here is derived from an EMBL/GenBank/DDBJ whole genome shotgun (WGS) entry which is preliminary data.</text>
</comment>
<accession>A0A917WMY2</accession>
<proteinExistence type="predicted"/>
<evidence type="ECO:0000313" key="3">
    <source>
        <dbReference type="Proteomes" id="UP000649829"/>
    </source>
</evidence>
<dbReference type="InterPro" id="IPR014748">
    <property type="entry name" value="Enoyl-CoA_hydra_C"/>
</dbReference>
<feature type="region of interest" description="Disordered" evidence="1">
    <location>
        <begin position="1"/>
        <end position="21"/>
    </location>
</feature>
<evidence type="ECO:0000256" key="1">
    <source>
        <dbReference type="SAM" id="MobiDB-lite"/>
    </source>
</evidence>
<organism evidence="2 3">
    <name type="scientific">Pseudooceanicola nanhaiensis</name>
    <dbReference type="NCBI Taxonomy" id="375761"/>
    <lineage>
        <taxon>Bacteria</taxon>
        <taxon>Pseudomonadati</taxon>
        <taxon>Pseudomonadota</taxon>
        <taxon>Alphaproteobacteria</taxon>
        <taxon>Rhodobacterales</taxon>
        <taxon>Paracoccaceae</taxon>
        <taxon>Pseudooceanicola</taxon>
    </lineage>
</organism>
<dbReference type="AlphaFoldDB" id="A0A917WMY2"/>
<evidence type="ECO:0000313" key="2">
    <source>
        <dbReference type="EMBL" id="GGM16106.1"/>
    </source>
</evidence>
<gene>
    <name evidence="2" type="ORF">GCM10011534_42580</name>
</gene>
<keyword evidence="3" id="KW-1185">Reference proteome</keyword>
<reference evidence="2" key="2">
    <citation type="submission" date="2020-09" db="EMBL/GenBank/DDBJ databases">
        <authorList>
            <person name="Sun Q."/>
            <person name="Zhou Y."/>
        </authorList>
    </citation>
    <scope>NUCLEOTIDE SEQUENCE</scope>
    <source>
        <strain evidence="2">CGMCC 1.6293</strain>
    </source>
</reference>
<reference evidence="2" key="1">
    <citation type="journal article" date="2014" name="Int. J. Syst. Evol. Microbiol.">
        <title>Complete genome sequence of Corynebacterium casei LMG S-19264T (=DSM 44701T), isolated from a smear-ripened cheese.</title>
        <authorList>
            <consortium name="US DOE Joint Genome Institute (JGI-PGF)"/>
            <person name="Walter F."/>
            <person name="Albersmeier A."/>
            <person name="Kalinowski J."/>
            <person name="Ruckert C."/>
        </authorList>
    </citation>
    <scope>NUCLEOTIDE SEQUENCE</scope>
    <source>
        <strain evidence="2">CGMCC 1.6293</strain>
    </source>
</reference>
<protein>
    <recommendedName>
        <fullName evidence="4">Enoyl-CoA hydratase</fullName>
    </recommendedName>
</protein>
<dbReference type="Proteomes" id="UP000649829">
    <property type="component" value="Unassembled WGS sequence"/>
</dbReference>
<evidence type="ECO:0008006" key="4">
    <source>
        <dbReference type="Google" id="ProtNLM"/>
    </source>
</evidence>
<sequence>MMAMGQGSDSAEGVASFREKRRPNFQMRVSRDMPDFYPWWQNREFS</sequence>
<name>A0A917WMY2_9RHOB</name>
<dbReference type="Gene3D" id="1.10.12.10">
    <property type="entry name" value="Lyase 2-enoyl-coa Hydratase, Chain A, domain 2"/>
    <property type="match status" value="1"/>
</dbReference>
<dbReference type="EMBL" id="BMLF01000008">
    <property type="protein sequence ID" value="GGM16106.1"/>
    <property type="molecule type" value="Genomic_DNA"/>
</dbReference>